<keyword evidence="3" id="KW-1185">Reference proteome</keyword>
<feature type="transmembrane region" description="Helical" evidence="1">
    <location>
        <begin position="39"/>
        <end position="58"/>
    </location>
</feature>
<dbReference type="AlphaFoldDB" id="A0A926S1K8"/>
<dbReference type="RefSeq" id="WP_191163892.1">
    <property type="nucleotide sequence ID" value="NZ_JACWMX010000005.1"/>
</dbReference>
<name>A0A926S1K8_9SPHI</name>
<evidence type="ECO:0000313" key="3">
    <source>
        <dbReference type="Proteomes" id="UP000619078"/>
    </source>
</evidence>
<keyword evidence="1" id="KW-0472">Membrane</keyword>
<comment type="caution">
    <text evidence="2">The sequence shown here is derived from an EMBL/GenBank/DDBJ whole genome shotgun (WGS) entry which is preliminary data.</text>
</comment>
<feature type="transmembrane region" description="Helical" evidence="1">
    <location>
        <begin position="7"/>
        <end position="27"/>
    </location>
</feature>
<dbReference type="Proteomes" id="UP000619078">
    <property type="component" value="Unassembled WGS sequence"/>
</dbReference>
<gene>
    <name evidence="2" type="ORF">IDJ76_13660</name>
</gene>
<evidence type="ECO:0000313" key="2">
    <source>
        <dbReference type="EMBL" id="MBD1394150.1"/>
    </source>
</evidence>
<accession>A0A926S1K8</accession>
<dbReference type="EMBL" id="JACWMX010000005">
    <property type="protein sequence ID" value="MBD1394150.1"/>
    <property type="molecule type" value="Genomic_DNA"/>
</dbReference>
<reference evidence="2" key="1">
    <citation type="submission" date="2020-09" db="EMBL/GenBank/DDBJ databases">
        <title>Novel species of Mucilaginibacter isolated from a glacier on the Tibetan Plateau.</title>
        <authorList>
            <person name="Liu Q."/>
            <person name="Xin Y.-H."/>
        </authorList>
    </citation>
    <scope>NUCLEOTIDE SEQUENCE</scope>
    <source>
        <strain evidence="2">ZB1P21</strain>
    </source>
</reference>
<evidence type="ECO:0000256" key="1">
    <source>
        <dbReference type="SAM" id="Phobius"/>
    </source>
</evidence>
<organism evidence="2 3">
    <name type="scientific">Mucilaginibacter glaciei</name>
    <dbReference type="NCBI Taxonomy" id="2772109"/>
    <lineage>
        <taxon>Bacteria</taxon>
        <taxon>Pseudomonadati</taxon>
        <taxon>Bacteroidota</taxon>
        <taxon>Sphingobacteriia</taxon>
        <taxon>Sphingobacteriales</taxon>
        <taxon>Sphingobacteriaceae</taxon>
        <taxon>Mucilaginibacter</taxon>
    </lineage>
</organism>
<proteinExistence type="predicted"/>
<sequence>MTDRTRFIIAVTGLILSVIVFLLFTFIPQLAASAKADFWQGFSGGIALGSFLAVLHYGNGLRKRRA</sequence>
<protein>
    <submittedName>
        <fullName evidence="2">Uncharacterized protein</fullName>
    </submittedName>
</protein>
<keyword evidence="1" id="KW-0812">Transmembrane</keyword>
<keyword evidence="1" id="KW-1133">Transmembrane helix</keyword>